<protein>
    <submittedName>
        <fullName evidence="2">Uncharacterized protein</fullName>
    </submittedName>
</protein>
<evidence type="ECO:0000313" key="2">
    <source>
        <dbReference type="EMBL" id="CAL8127756.1"/>
    </source>
</evidence>
<dbReference type="EMBL" id="CAXLJM020000072">
    <property type="protein sequence ID" value="CAL8127756.1"/>
    <property type="molecule type" value="Genomic_DNA"/>
</dbReference>
<dbReference type="Proteomes" id="UP001642540">
    <property type="component" value="Unassembled WGS sequence"/>
</dbReference>
<name>A0ABP1RGP2_9HEXA</name>
<organism evidence="2 3">
    <name type="scientific">Orchesella dallaii</name>
    <dbReference type="NCBI Taxonomy" id="48710"/>
    <lineage>
        <taxon>Eukaryota</taxon>
        <taxon>Metazoa</taxon>
        <taxon>Ecdysozoa</taxon>
        <taxon>Arthropoda</taxon>
        <taxon>Hexapoda</taxon>
        <taxon>Collembola</taxon>
        <taxon>Entomobryomorpha</taxon>
        <taxon>Entomobryoidea</taxon>
        <taxon>Orchesellidae</taxon>
        <taxon>Orchesellinae</taxon>
        <taxon>Orchesella</taxon>
    </lineage>
</organism>
<keyword evidence="1" id="KW-0812">Transmembrane</keyword>
<evidence type="ECO:0000313" key="3">
    <source>
        <dbReference type="Proteomes" id="UP001642540"/>
    </source>
</evidence>
<proteinExistence type="predicted"/>
<gene>
    <name evidence="2" type="ORF">ODALV1_LOCUS21958</name>
</gene>
<feature type="transmembrane region" description="Helical" evidence="1">
    <location>
        <begin position="243"/>
        <end position="265"/>
    </location>
</feature>
<accession>A0ABP1RGP2</accession>
<evidence type="ECO:0000256" key="1">
    <source>
        <dbReference type="SAM" id="Phobius"/>
    </source>
</evidence>
<keyword evidence="3" id="KW-1185">Reference proteome</keyword>
<sequence length="275" mass="31904">MTTENESNDFPRDIQQTLSRMDFDVLLSDTFVGKLMYIGNKFPFSRQLFKFYLSILRRSYFTVFMEGEDFETSALQNATHGKEVHAYSVNFSSIYDNSTTLSNAVGFAFGSGPIRKSLKLDRFVLICEDGCMDGPAFFGQTRFIRKRFRERPILRYYKFWYQREPSFESFRFAKFLSGFVKSGLYDLEVNRYNKLKKTKSLKWLESSTKGGWSNGSLFSYAFLDASVKEKVEREIVEKPMKIVALNGTLMLAGILVLVAVVTFLIEFRNFYGFSK</sequence>
<comment type="caution">
    <text evidence="2">The sequence shown here is derived from an EMBL/GenBank/DDBJ whole genome shotgun (WGS) entry which is preliminary data.</text>
</comment>
<keyword evidence="1" id="KW-0472">Membrane</keyword>
<keyword evidence="1" id="KW-1133">Transmembrane helix</keyword>
<reference evidence="2 3" key="1">
    <citation type="submission" date="2024-08" db="EMBL/GenBank/DDBJ databases">
        <authorList>
            <person name="Cucini C."/>
            <person name="Frati F."/>
        </authorList>
    </citation>
    <scope>NUCLEOTIDE SEQUENCE [LARGE SCALE GENOMIC DNA]</scope>
</reference>